<dbReference type="EMBL" id="JAROAV010000024">
    <property type="protein sequence ID" value="MDF8264074.1"/>
    <property type="molecule type" value="Genomic_DNA"/>
</dbReference>
<dbReference type="InterPro" id="IPR013216">
    <property type="entry name" value="Methyltransf_11"/>
</dbReference>
<dbReference type="InterPro" id="IPR029063">
    <property type="entry name" value="SAM-dependent_MTases_sf"/>
</dbReference>
<dbReference type="PANTHER" id="PTHR42912:SF93">
    <property type="entry name" value="N6-ADENOSINE-METHYLTRANSFERASE TMT1A"/>
    <property type="match status" value="1"/>
</dbReference>
<keyword evidence="3" id="KW-1185">Reference proteome</keyword>
<dbReference type="SUPFAM" id="SSF53335">
    <property type="entry name" value="S-adenosyl-L-methionine-dependent methyltransferases"/>
    <property type="match status" value="1"/>
</dbReference>
<dbReference type="GO" id="GO:0008168">
    <property type="term" value="F:methyltransferase activity"/>
    <property type="evidence" value="ECO:0007669"/>
    <property type="project" value="UniProtKB-KW"/>
</dbReference>
<dbReference type="Gene3D" id="3.40.50.150">
    <property type="entry name" value="Vaccinia Virus protein VP39"/>
    <property type="match status" value="1"/>
</dbReference>
<dbReference type="Proteomes" id="UP001528912">
    <property type="component" value="Unassembled WGS sequence"/>
</dbReference>
<sequence length="271" mass="29582">MESDLSYGVTRRALDQADTASANRRWWDEEAHAYYLEHGDFLGDDDLVWGPEGLREAELGLLGDPRGRRVLEIGCGAAQGGRYLRSQGADVVSTDLSAAMLRQGRTLNARSAHGVPLLQCDAIALPFAAASFDLVVTAYGAVPFVADSAGLMREAARVLRPEGRLVFSTTHPMRWAFADAPGPEGLVVHQSYFDRTPYVEQDDSGRATYAEHHRTVGDRVREITGAGLVLEDLVEPEWPERNAQVWGGWSPLRGRLIPGTAVFVARRPSAG</sequence>
<organism evidence="2 3">
    <name type="scientific">Luteipulveratus flavus</name>
    <dbReference type="NCBI Taxonomy" id="3031728"/>
    <lineage>
        <taxon>Bacteria</taxon>
        <taxon>Bacillati</taxon>
        <taxon>Actinomycetota</taxon>
        <taxon>Actinomycetes</taxon>
        <taxon>Micrococcales</taxon>
        <taxon>Dermacoccaceae</taxon>
        <taxon>Luteipulveratus</taxon>
    </lineage>
</organism>
<comment type="caution">
    <text evidence="2">The sequence shown here is derived from an EMBL/GenBank/DDBJ whole genome shotgun (WGS) entry which is preliminary data.</text>
</comment>
<protein>
    <submittedName>
        <fullName evidence="2">Class I SAM-dependent methyltransferase</fullName>
    </submittedName>
</protein>
<proteinExistence type="predicted"/>
<evidence type="ECO:0000259" key="1">
    <source>
        <dbReference type="Pfam" id="PF08241"/>
    </source>
</evidence>
<dbReference type="GO" id="GO:0032259">
    <property type="term" value="P:methylation"/>
    <property type="evidence" value="ECO:0007669"/>
    <property type="project" value="UniProtKB-KW"/>
</dbReference>
<dbReference type="Pfam" id="PF08241">
    <property type="entry name" value="Methyltransf_11"/>
    <property type="match status" value="1"/>
</dbReference>
<accession>A0ABT6C569</accession>
<reference evidence="2 3" key="1">
    <citation type="submission" date="2023-03" db="EMBL/GenBank/DDBJ databases">
        <title>YIM 133296 draft genome.</title>
        <authorList>
            <person name="Xiong L."/>
        </authorList>
    </citation>
    <scope>NUCLEOTIDE SEQUENCE [LARGE SCALE GENOMIC DNA]</scope>
    <source>
        <strain evidence="2 3">YIM 133296</strain>
    </source>
</reference>
<keyword evidence="2" id="KW-0808">Transferase</keyword>
<evidence type="ECO:0000313" key="3">
    <source>
        <dbReference type="Proteomes" id="UP001528912"/>
    </source>
</evidence>
<evidence type="ECO:0000313" key="2">
    <source>
        <dbReference type="EMBL" id="MDF8264074.1"/>
    </source>
</evidence>
<dbReference type="PANTHER" id="PTHR42912">
    <property type="entry name" value="METHYLTRANSFERASE"/>
    <property type="match status" value="1"/>
</dbReference>
<name>A0ABT6C569_9MICO</name>
<dbReference type="InterPro" id="IPR050508">
    <property type="entry name" value="Methyltransf_Superfamily"/>
</dbReference>
<dbReference type="CDD" id="cd02440">
    <property type="entry name" value="AdoMet_MTases"/>
    <property type="match status" value="1"/>
</dbReference>
<gene>
    <name evidence="2" type="ORF">P4R38_07470</name>
</gene>
<feature type="domain" description="Methyltransferase type 11" evidence="1">
    <location>
        <begin position="71"/>
        <end position="167"/>
    </location>
</feature>
<keyword evidence="2" id="KW-0489">Methyltransferase</keyword>